<dbReference type="SUPFAM" id="SSF53146">
    <property type="entry name" value="Nitrogenase accessory factor-like"/>
    <property type="match status" value="1"/>
</dbReference>
<feature type="domain" description="Dinitrogenase iron-molybdenum cofactor biosynthesis" evidence="3">
    <location>
        <begin position="144"/>
        <end position="231"/>
    </location>
</feature>
<evidence type="ECO:0000256" key="1">
    <source>
        <dbReference type="HAMAP-Rule" id="MF_00674"/>
    </source>
</evidence>
<dbReference type="PANTHER" id="PTHR42983">
    <property type="entry name" value="DINITROGENASE IRON-MOLYBDENUM COFACTOR PROTEIN-RELATED"/>
    <property type="match status" value="1"/>
</dbReference>
<dbReference type="Pfam" id="PF02579">
    <property type="entry name" value="Nitro_FeMo-Co"/>
    <property type="match status" value="1"/>
</dbReference>
<dbReference type="AlphaFoldDB" id="A0A9D1S4N9"/>
<dbReference type="Pfam" id="PF02001">
    <property type="entry name" value="DUF134"/>
    <property type="match status" value="1"/>
</dbReference>
<dbReference type="HAMAP" id="MF_00674">
    <property type="entry name" value="UPF0251"/>
    <property type="match status" value="1"/>
</dbReference>
<evidence type="ECO:0000256" key="2">
    <source>
        <dbReference type="SAM" id="MobiDB-lite"/>
    </source>
</evidence>
<dbReference type="EMBL" id="DVNK01000037">
    <property type="protein sequence ID" value="HIU46761.1"/>
    <property type="molecule type" value="Genomic_DNA"/>
</dbReference>
<dbReference type="InterPro" id="IPR013324">
    <property type="entry name" value="RNA_pol_sigma_r3/r4-like"/>
</dbReference>
<dbReference type="CDD" id="cd00851">
    <property type="entry name" value="MTH1175"/>
    <property type="match status" value="1"/>
</dbReference>
<name>A0A9D1S4N9_9FIRM</name>
<evidence type="ECO:0000259" key="3">
    <source>
        <dbReference type="Pfam" id="PF02579"/>
    </source>
</evidence>
<feature type="region of interest" description="Disordered" evidence="2">
    <location>
        <begin position="241"/>
        <end position="270"/>
    </location>
</feature>
<dbReference type="PANTHER" id="PTHR42983:SF1">
    <property type="entry name" value="IRON-MOLYBDENUM PROTEIN"/>
    <property type="match status" value="1"/>
</dbReference>
<evidence type="ECO:0000313" key="4">
    <source>
        <dbReference type="EMBL" id="HIU46761.1"/>
    </source>
</evidence>
<organism evidence="4 5">
    <name type="scientific">Candidatus Fimadaptatus faecigallinarum</name>
    <dbReference type="NCBI Taxonomy" id="2840814"/>
    <lineage>
        <taxon>Bacteria</taxon>
        <taxon>Bacillati</taxon>
        <taxon>Bacillota</taxon>
        <taxon>Clostridia</taxon>
        <taxon>Eubacteriales</taxon>
        <taxon>Candidatus Fimadaptatus</taxon>
    </lineage>
</organism>
<protein>
    <recommendedName>
        <fullName evidence="1">UPF0251 protein IAC59_05845</fullName>
    </recommendedName>
</protein>
<comment type="caution">
    <text evidence="4">The sequence shown here is derived from an EMBL/GenBank/DDBJ whole genome shotgun (WGS) entry which is preliminary data.</text>
</comment>
<proteinExistence type="inferred from homology"/>
<dbReference type="InterPro" id="IPR003731">
    <property type="entry name" value="Di-Nase_FeMo-co_biosynth"/>
</dbReference>
<comment type="similarity">
    <text evidence="1">Belongs to the UPF0251 family.</text>
</comment>
<dbReference type="Gene3D" id="3.30.420.130">
    <property type="entry name" value="Dinitrogenase iron-molybdenum cofactor biosynthesis domain"/>
    <property type="match status" value="1"/>
</dbReference>
<reference evidence="4" key="1">
    <citation type="submission" date="2020-10" db="EMBL/GenBank/DDBJ databases">
        <authorList>
            <person name="Gilroy R."/>
        </authorList>
    </citation>
    <scope>NUCLEOTIDE SEQUENCE</scope>
    <source>
        <strain evidence="4">ChiSxjej2B14-8506</strain>
    </source>
</reference>
<reference evidence="4" key="2">
    <citation type="journal article" date="2021" name="PeerJ">
        <title>Extensive microbial diversity within the chicken gut microbiome revealed by metagenomics and culture.</title>
        <authorList>
            <person name="Gilroy R."/>
            <person name="Ravi A."/>
            <person name="Getino M."/>
            <person name="Pursley I."/>
            <person name="Horton D.L."/>
            <person name="Alikhan N.F."/>
            <person name="Baker D."/>
            <person name="Gharbi K."/>
            <person name="Hall N."/>
            <person name="Watson M."/>
            <person name="Adriaenssens E.M."/>
            <person name="Foster-Nyarko E."/>
            <person name="Jarju S."/>
            <person name="Secka A."/>
            <person name="Antonio M."/>
            <person name="Oren A."/>
            <person name="Chaudhuri R.R."/>
            <person name="La Ragione R."/>
            <person name="Hildebrand F."/>
            <person name="Pallen M.J."/>
        </authorList>
    </citation>
    <scope>NUCLEOTIDE SEQUENCE</scope>
    <source>
        <strain evidence="4">ChiSxjej2B14-8506</strain>
    </source>
</reference>
<dbReference type="InterPro" id="IPR002852">
    <property type="entry name" value="UPF0251"/>
</dbReference>
<accession>A0A9D1S4N9</accession>
<dbReference type="Proteomes" id="UP000824123">
    <property type="component" value="Unassembled WGS sequence"/>
</dbReference>
<sequence>MPRPRKCRKICRLPDTVEFTPVGGDASAECVVLTVDEFEAVRLIDDEGYSQEECGEYMLIARTTVQQIYLSARRKIARALVNGLPLRIAGGDFRLCDSDDGCPRRGGCCERRRRFHEATTAAHDAPHNEERIDTVMKIAVAANGKEVSGHFGHSEQFIVYDVEQNAITAEQCVANPGHRPGLLPNMLADMGVKTVIVGGMGAHAAGICAERGVEVITGAQGDARSAAEAYLRGELHSTGEMCTEHGHHDHGEGEHGHCHGHGEGEHGHCHGHGEGEHGHCHGGEHGHCHGGERAE</sequence>
<dbReference type="InterPro" id="IPR036105">
    <property type="entry name" value="DiNase_FeMo-co_biosyn_sf"/>
</dbReference>
<dbReference type="InterPro" id="IPR033913">
    <property type="entry name" value="MTH1175_dom"/>
</dbReference>
<evidence type="ECO:0000313" key="5">
    <source>
        <dbReference type="Proteomes" id="UP000824123"/>
    </source>
</evidence>
<gene>
    <name evidence="4" type="ORF">IAC59_05845</name>
</gene>
<dbReference type="SUPFAM" id="SSF88659">
    <property type="entry name" value="Sigma3 and sigma4 domains of RNA polymerase sigma factors"/>
    <property type="match status" value="1"/>
</dbReference>